<organism evidence="1">
    <name type="scientific">marine metagenome</name>
    <dbReference type="NCBI Taxonomy" id="408172"/>
    <lineage>
        <taxon>unclassified sequences</taxon>
        <taxon>metagenomes</taxon>
        <taxon>ecological metagenomes</taxon>
    </lineage>
</organism>
<reference evidence="1" key="1">
    <citation type="submission" date="2018-05" db="EMBL/GenBank/DDBJ databases">
        <authorList>
            <person name="Lanie J.A."/>
            <person name="Ng W.-L."/>
            <person name="Kazmierczak K.M."/>
            <person name="Andrzejewski T.M."/>
            <person name="Davidsen T.M."/>
            <person name="Wayne K.J."/>
            <person name="Tettelin H."/>
            <person name="Glass J.I."/>
            <person name="Rusch D."/>
            <person name="Podicherti R."/>
            <person name="Tsui H.-C.T."/>
            <person name="Winkler M.E."/>
        </authorList>
    </citation>
    <scope>NUCLEOTIDE SEQUENCE</scope>
</reference>
<dbReference type="EMBL" id="UINC01003746">
    <property type="protein sequence ID" value="SVA08907.1"/>
    <property type="molecule type" value="Genomic_DNA"/>
</dbReference>
<dbReference type="AlphaFoldDB" id="A0A381T2H2"/>
<protein>
    <submittedName>
        <fullName evidence="1">Uncharacterized protein</fullName>
    </submittedName>
</protein>
<proteinExistence type="predicted"/>
<evidence type="ECO:0000313" key="1">
    <source>
        <dbReference type="EMBL" id="SVA08907.1"/>
    </source>
</evidence>
<gene>
    <name evidence="1" type="ORF">METZ01_LOCUS61761</name>
</gene>
<accession>A0A381T2H2</accession>
<sequence length="25" mass="2997">METYLKSEKEVLGIKWMEGQKNIQL</sequence>
<name>A0A381T2H2_9ZZZZ</name>